<comment type="caution">
    <text evidence="5">The sequence shown here is derived from an EMBL/GenBank/DDBJ whole genome shotgun (WGS) entry which is preliminary data.</text>
</comment>
<dbReference type="PROSITE" id="PS00745">
    <property type="entry name" value="RF_PROK_I"/>
    <property type="match status" value="1"/>
</dbReference>
<protein>
    <recommendedName>
        <fullName evidence="4">Prokaryotic-type class I peptide chain release factors domain-containing protein</fullName>
    </recommendedName>
</protein>
<dbReference type="Proteomes" id="UP001168990">
    <property type="component" value="Unassembled WGS sequence"/>
</dbReference>
<dbReference type="AlphaFoldDB" id="A0AA39F7R7"/>
<dbReference type="Pfam" id="PF00472">
    <property type="entry name" value="RF-1"/>
    <property type="match status" value="1"/>
</dbReference>
<dbReference type="GO" id="GO:0003747">
    <property type="term" value="F:translation release factor activity"/>
    <property type="evidence" value="ECO:0007669"/>
    <property type="project" value="InterPro"/>
</dbReference>
<dbReference type="EMBL" id="JAQQBS010001422">
    <property type="protein sequence ID" value="KAK0164458.1"/>
    <property type="molecule type" value="Genomic_DNA"/>
</dbReference>
<evidence type="ECO:0000259" key="4">
    <source>
        <dbReference type="PROSITE" id="PS00745"/>
    </source>
</evidence>
<proteinExistence type="inferred from homology"/>
<organism evidence="5 6">
    <name type="scientific">Microctonus aethiopoides</name>
    <dbReference type="NCBI Taxonomy" id="144406"/>
    <lineage>
        <taxon>Eukaryota</taxon>
        <taxon>Metazoa</taxon>
        <taxon>Ecdysozoa</taxon>
        <taxon>Arthropoda</taxon>
        <taxon>Hexapoda</taxon>
        <taxon>Insecta</taxon>
        <taxon>Pterygota</taxon>
        <taxon>Neoptera</taxon>
        <taxon>Endopterygota</taxon>
        <taxon>Hymenoptera</taxon>
        <taxon>Apocrita</taxon>
        <taxon>Ichneumonoidea</taxon>
        <taxon>Braconidae</taxon>
        <taxon>Euphorinae</taxon>
        <taxon>Microctonus</taxon>
    </lineage>
</organism>
<dbReference type="InterPro" id="IPR050057">
    <property type="entry name" value="Prokaryotic/Mito_RF"/>
</dbReference>
<evidence type="ECO:0000256" key="2">
    <source>
        <dbReference type="ARBA" id="ARBA00022481"/>
    </source>
</evidence>
<keyword evidence="6" id="KW-1185">Reference proteome</keyword>
<evidence type="ECO:0000313" key="6">
    <source>
        <dbReference type="Proteomes" id="UP001168990"/>
    </source>
</evidence>
<dbReference type="SUPFAM" id="SSF75620">
    <property type="entry name" value="Release factor"/>
    <property type="match status" value="1"/>
</dbReference>
<dbReference type="InterPro" id="IPR005139">
    <property type="entry name" value="PCRF"/>
</dbReference>
<accession>A0AA39F7R7</accession>
<dbReference type="Gene3D" id="3.30.70.1660">
    <property type="match status" value="1"/>
</dbReference>
<dbReference type="Pfam" id="PF03462">
    <property type="entry name" value="PCRF"/>
    <property type="match status" value="1"/>
</dbReference>
<sequence length="406" mass="46323">MSFFVGGIKLGQCCFHNRFRLMSLWLTKSNIINNLKNNIIENKKYSCYADIALPDSTIRKYINSIVTAYSSNYNCDNELLSIIQIQEISKLLHNRLNIEDNIKALEELGKADAEMKQLGHDEYIAYQNNLNKLDEELLDAILNNIGRDDCHDIVFEITAGVGGHEAMIFTGDLLNMYRRHFEYLGFNQEIIEINTESGIGGIRSASFLVSGNRAFELLRHEGGVHRVQRIPATEKFGRMHTSTVSVVVLPQPSEIEVNLLDKDLKIETKRSSGAGGQSVNTTDSAVRITHLPTGISVDSQSERSQIRNREIGFLRLRAKIYDKQLNEQRTMAGSMRKKQRGMSSRNEKIRTYNYSQDRVTDHRLANGTLHNLKGFMEGGENLQILQERLQKHYQLKLIREAIEKCK</sequence>
<evidence type="ECO:0000256" key="1">
    <source>
        <dbReference type="ARBA" id="ARBA00010835"/>
    </source>
</evidence>
<dbReference type="FunFam" id="3.30.160.20:FF:000004">
    <property type="entry name" value="Peptide chain release factor 1"/>
    <property type="match status" value="1"/>
</dbReference>
<dbReference type="PANTHER" id="PTHR43804:SF7">
    <property type="entry name" value="LD18447P"/>
    <property type="match status" value="1"/>
</dbReference>
<evidence type="ECO:0000256" key="3">
    <source>
        <dbReference type="ARBA" id="ARBA00022917"/>
    </source>
</evidence>
<keyword evidence="3" id="KW-0648">Protein biosynthesis</keyword>
<name>A0AA39F7R7_9HYME</name>
<gene>
    <name evidence="5" type="ORF">PV328_003085</name>
</gene>
<reference evidence="5" key="1">
    <citation type="journal article" date="2023" name="bioRxiv">
        <title>Scaffold-level genome assemblies of two parasitoid biocontrol wasps reveal the parthenogenesis mechanism and an associated novel virus.</title>
        <authorList>
            <person name="Inwood S."/>
            <person name="Skelly J."/>
            <person name="Guhlin J."/>
            <person name="Harrop T."/>
            <person name="Goldson S."/>
            <person name="Dearden P."/>
        </authorList>
    </citation>
    <scope>NUCLEOTIDE SEQUENCE</scope>
    <source>
        <strain evidence="5">Irish</strain>
        <tissue evidence="5">Whole body</tissue>
    </source>
</reference>
<evidence type="ECO:0000313" key="5">
    <source>
        <dbReference type="EMBL" id="KAK0164458.1"/>
    </source>
</evidence>
<reference evidence="5" key="2">
    <citation type="submission" date="2023-03" db="EMBL/GenBank/DDBJ databases">
        <authorList>
            <person name="Inwood S.N."/>
            <person name="Skelly J.G."/>
            <person name="Guhlin J."/>
            <person name="Harrop T.W.R."/>
            <person name="Goldson S.G."/>
            <person name="Dearden P.K."/>
        </authorList>
    </citation>
    <scope>NUCLEOTIDE SEQUENCE</scope>
    <source>
        <strain evidence="5">Irish</strain>
        <tissue evidence="5">Whole body</tissue>
    </source>
</reference>
<keyword evidence="2" id="KW-0488">Methylation</keyword>
<comment type="similarity">
    <text evidence="1">Belongs to the prokaryotic/mitochondrial release factor family.</text>
</comment>
<dbReference type="InterPro" id="IPR000352">
    <property type="entry name" value="Pep_chain_release_fac_I"/>
</dbReference>
<dbReference type="Gene3D" id="3.30.160.20">
    <property type="match status" value="1"/>
</dbReference>
<dbReference type="GO" id="GO:0005737">
    <property type="term" value="C:cytoplasm"/>
    <property type="evidence" value="ECO:0007669"/>
    <property type="project" value="UniProtKB-ARBA"/>
</dbReference>
<dbReference type="PANTHER" id="PTHR43804">
    <property type="entry name" value="LD18447P"/>
    <property type="match status" value="1"/>
</dbReference>
<dbReference type="SMART" id="SM00937">
    <property type="entry name" value="PCRF"/>
    <property type="match status" value="1"/>
</dbReference>
<dbReference type="InterPro" id="IPR045853">
    <property type="entry name" value="Pep_chain_release_fac_I_sf"/>
</dbReference>
<feature type="domain" description="Prokaryotic-type class I peptide chain release factors" evidence="4">
    <location>
        <begin position="270"/>
        <end position="286"/>
    </location>
</feature>